<dbReference type="KEGG" id="dpp:DICPUDRAFT_93021"/>
<name>F1A0T9_DICPU</name>
<dbReference type="Proteomes" id="UP000001064">
    <property type="component" value="Unassembled WGS sequence"/>
</dbReference>
<dbReference type="GeneID" id="10510981"/>
<dbReference type="InParanoid" id="F1A0T9"/>
<organism evidence="1 2">
    <name type="scientific">Dictyostelium purpureum</name>
    <name type="common">Slime mold</name>
    <dbReference type="NCBI Taxonomy" id="5786"/>
    <lineage>
        <taxon>Eukaryota</taxon>
        <taxon>Amoebozoa</taxon>
        <taxon>Evosea</taxon>
        <taxon>Eumycetozoa</taxon>
        <taxon>Dictyostelia</taxon>
        <taxon>Dictyosteliales</taxon>
        <taxon>Dictyosteliaceae</taxon>
        <taxon>Dictyostelium</taxon>
    </lineage>
</organism>
<dbReference type="VEuPathDB" id="AmoebaDB:DICPUDRAFT_93021"/>
<dbReference type="SUPFAM" id="SSF81296">
    <property type="entry name" value="E set domains"/>
    <property type="match status" value="1"/>
</dbReference>
<sequence length="253" mass="28361">MIIGDLDIIIEQQPPSDVRTRTPNDRRTFNSVIRVVGDLAKNKVGGVLAQLAYANSTTERPSQFILGGNKIGVIGKDGKVAFDSLSMTEASTKHRENEFCLEYVLISEDNRIYTTPNGPFIKRSRPFYAYSNQKVLSRRRNVTLRTLSSNRGTTLGGDQMHVVGSPFIRCNSLKCIFHTPHGDVAASNIELYSESVLFFTLPPYPIPPGFNSPEGTELPVQVVITNDGRNFSNPLSFTYIYENTHQKRLRSRF</sequence>
<keyword evidence="2" id="KW-1185">Reference proteome</keyword>
<evidence type="ECO:0000313" key="2">
    <source>
        <dbReference type="Proteomes" id="UP000001064"/>
    </source>
</evidence>
<proteinExistence type="predicted"/>
<protein>
    <submittedName>
        <fullName evidence="1">Uncharacterized protein</fullName>
    </submittedName>
</protein>
<gene>
    <name evidence="1" type="ORF">DICPUDRAFT_93021</name>
</gene>
<evidence type="ECO:0000313" key="1">
    <source>
        <dbReference type="EMBL" id="EGC30197.1"/>
    </source>
</evidence>
<dbReference type="EMBL" id="GL871349">
    <property type="protein sequence ID" value="EGC30197.1"/>
    <property type="molecule type" value="Genomic_DNA"/>
</dbReference>
<dbReference type="eggNOG" id="ENOG502R9WR">
    <property type="taxonomic scope" value="Eukaryota"/>
</dbReference>
<accession>F1A0T9</accession>
<reference evidence="2" key="1">
    <citation type="journal article" date="2011" name="Genome Biol.">
        <title>Comparative genomics of the social amoebae Dictyostelium discoideum and Dictyostelium purpureum.</title>
        <authorList>
            <consortium name="US DOE Joint Genome Institute (JGI-PGF)"/>
            <person name="Sucgang R."/>
            <person name="Kuo A."/>
            <person name="Tian X."/>
            <person name="Salerno W."/>
            <person name="Parikh A."/>
            <person name="Feasley C.L."/>
            <person name="Dalin E."/>
            <person name="Tu H."/>
            <person name="Huang E."/>
            <person name="Barry K."/>
            <person name="Lindquist E."/>
            <person name="Shapiro H."/>
            <person name="Bruce D."/>
            <person name="Schmutz J."/>
            <person name="Salamov A."/>
            <person name="Fey P."/>
            <person name="Gaudet P."/>
            <person name="Anjard C."/>
            <person name="Babu M.M."/>
            <person name="Basu S."/>
            <person name="Bushmanova Y."/>
            <person name="van der Wel H."/>
            <person name="Katoh-Kurasawa M."/>
            <person name="Dinh C."/>
            <person name="Coutinho P.M."/>
            <person name="Saito T."/>
            <person name="Elias M."/>
            <person name="Schaap P."/>
            <person name="Kay R.R."/>
            <person name="Henrissat B."/>
            <person name="Eichinger L."/>
            <person name="Rivero F."/>
            <person name="Putnam N.H."/>
            <person name="West C.M."/>
            <person name="Loomis W.F."/>
            <person name="Chisholm R.L."/>
            <person name="Shaulsky G."/>
            <person name="Strassmann J.E."/>
            <person name="Queller D.C."/>
            <person name="Kuspa A."/>
            <person name="Grigoriev I.V."/>
        </authorList>
    </citation>
    <scope>NUCLEOTIDE SEQUENCE [LARGE SCALE GENOMIC DNA]</scope>
    <source>
        <strain evidence="2">QSDP1</strain>
    </source>
</reference>
<dbReference type="InterPro" id="IPR013783">
    <property type="entry name" value="Ig-like_fold"/>
</dbReference>
<dbReference type="Gene3D" id="2.60.40.10">
    <property type="entry name" value="Immunoglobulins"/>
    <property type="match status" value="1"/>
</dbReference>
<dbReference type="RefSeq" id="XP_003293286.1">
    <property type="nucleotide sequence ID" value="XM_003293238.1"/>
</dbReference>
<dbReference type="OrthoDB" id="17882at2759"/>
<dbReference type="AlphaFoldDB" id="F1A0T9"/>
<dbReference type="InterPro" id="IPR014756">
    <property type="entry name" value="Ig_E-set"/>
</dbReference>